<feature type="compositionally biased region" description="Low complexity" evidence="8">
    <location>
        <begin position="315"/>
        <end position="331"/>
    </location>
</feature>
<evidence type="ECO:0000259" key="9">
    <source>
        <dbReference type="PROSITE" id="PS50011"/>
    </source>
</evidence>
<reference evidence="10" key="1">
    <citation type="submission" date="2021-01" db="EMBL/GenBank/DDBJ databases">
        <title>Whole genome shotgun sequence of Dactylosporangium siamense NBRC 106093.</title>
        <authorList>
            <person name="Komaki H."/>
            <person name="Tamura T."/>
        </authorList>
    </citation>
    <scope>NUCLEOTIDE SEQUENCE</scope>
    <source>
        <strain evidence="10">NBRC 106093</strain>
    </source>
</reference>
<keyword evidence="3" id="KW-0808">Transferase</keyword>
<evidence type="ECO:0000256" key="4">
    <source>
        <dbReference type="ARBA" id="ARBA00022741"/>
    </source>
</evidence>
<dbReference type="InterPro" id="IPR011009">
    <property type="entry name" value="Kinase-like_dom_sf"/>
</dbReference>
<dbReference type="GO" id="GO:0005524">
    <property type="term" value="F:ATP binding"/>
    <property type="evidence" value="ECO:0007669"/>
    <property type="project" value="UniProtKB-UniRule"/>
</dbReference>
<dbReference type="PROSITE" id="PS50011">
    <property type="entry name" value="PROTEIN_KINASE_DOM"/>
    <property type="match status" value="1"/>
</dbReference>
<dbReference type="Gene3D" id="3.30.200.20">
    <property type="entry name" value="Phosphorylase Kinase, domain 1"/>
    <property type="match status" value="1"/>
</dbReference>
<dbReference type="PANTHER" id="PTHR43289">
    <property type="entry name" value="MITOGEN-ACTIVATED PROTEIN KINASE KINASE KINASE 20-RELATED"/>
    <property type="match status" value="1"/>
</dbReference>
<dbReference type="PROSITE" id="PS00107">
    <property type="entry name" value="PROTEIN_KINASE_ATP"/>
    <property type="match status" value="1"/>
</dbReference>
<dbReference type="Pfam" id="PF00069">
    <property type="entry name" value="Pkinase"/>
    <property type="match status" value="1"/>
</dbReference>
<evidence type="ECO:0000256" key="2">
    <source>
        <dbReference type="ARBA" id="ARBA00022527"/>
    </source>
</evidence>
<evidence type="ECO:0000313" key="10">
    <source>
        <dbReference type="EMBL" id="GIG43149.1"/>
    </source>
</evidence>
<dbReference type="InterPro" id="IPR008271">
    <property type="entry name" value="Ser/Thr_kinase_AS"/>
</dbReference>
<dbReference type="GO" id="GO:0004674">
    <property type="term" value="F:protein serine/threonine kinase activity"/>
    <property type="evidence" value="ECO:0007669"/>
    <property type="project" value="UniProtKB-KW"/>
</dbReference>
<dbReference type="CDD" id="cd14014">
    <property type="entry name" value="STKc_PknB_like"/>
    <property type="match status" value="1"/>
</dbReference>
<gene>
    <name evidence="10" type="ORF">Dsi01nite_011900</name>
</gene>
<evidence type="ECO:0000313" key="11">
    <source>
        <dbReference type="Proteomes" id="UP000660611"/>
    </source>
</evidence>
<dbReference type="Gene3D" id="1.10.510.10">
    <property type="entry name" value="Transferase(Phosphotransferase) domain 1"/>
    <property type="match status" value="1"/>
</dbReference>
<keyword evidence="4 7" id="KW-0547">Nucleotide-binding</keyword>
<organism evidence="10 11">
    <name type="scientific">Dactylosporangium siamense</name>
    <dbReference type="NCBI Taxonomy" id="685454"/>
    <lineage>
        <taxon>Bacteria</taxon>
        <taxon>Bacillati</taxon>
        <taxon>Actinomycetota</taxon>
        <taxon>Actinomycetes</taxon>
        <taxon>Micromonosporales</taxon>
        <taxon>Micromonosporaceae</taxon>
        <taxon>Dactylosporangium</taxon>
    </lineage>
</organism>
<evidence type="ECO:0000256" key="3">
    <source>
        <dbReference type="ARBA" id="ARBA00022679"/>
    </source>
</evidence>
<feature type="region of interest" description="Disordered" evidence="8">
    <location>
        <begin position="315"/>
        <end position="387"/>
    </location>
</feature>
<proteinExistence type="predicted"/>
<dbReference type="SMART" id="SM00220">
    <property type="entry name" value="S_TKc"/>
    <property type="match status" value="1"/>
</dbReference>
<keyword evidence="11" id="KW-1185">Reference proteome</keyword>
<name>A0A919U5D6_9ACTN</name>
<feature type="compositionally biased region" description="Gly residues" evidence="8">
    <location>
        <begin position="358"/>
        <end position="373"/>
    </location>
</feature>
<evidence type="ECO:0000256" key="6">
    <source>
        <dbReference type="ARBA" id="ARBA00022840"/>
    </source>
</evidence>
<feature type="binding site" evidence="7">
    <location>
        <position position="33"/>
    </location>
    <ligand>
        <name>ATP</name>
        <dbReference type="ChEBI" id="CHEBI:30616"/>
    </ligand>
</feature>
<keyword evidence="2" id="KW-0723">Serine/threonine-protein kinase</keyword>
<dbReference type="PROSITE" id="PS00108">
    <property type="entry name" value="PROTEIN_KINASE_ST"/>
    <property type="match status" value="1"/>
</dbReference>
<dbReference type="AlphaFoldDB" id="A0A919U5D6"/>
<keyword evidence="6 7" id="KW-0067">ATP-binding</keyword>
<dbReference type="PANTHER" id="PTHR43289:SF6">
    <property type="entry name" value="SERINE_THREONINE-PROTEIN KINASE NEKL-3"/>
    <property type="match status" value="1"/>
</dbReference>
<comment type="caution">
    <text evidence="10">The sequence shown here is derived from an EMBL/GenBank/DDBJ whole genome shotgun (WGS) entry which is preliminary data.</text>
</comment>
<evidence type="ECO:0000256" key="8">
    <source>
        <dbReference type="SAM" id="MobiDB-lite"/>
    </source>
</evidence>
<evidence type="ECO:0000256" key="7">
    <source>
        <dbReference type="PROSITE-ProRule" id="PRU10141"/>
    </source>
</evidence>
<dbReference type="SUPFAM" id="SSF56112">
    <property type="entry name" value="Protein kinase-like (PK-like)"/>
    <property type="match status" value="1"/>
</dbReference>
<dbReference type="Proteomes" id="UP000660611">
    <property type="component" value="Unassembled WGS sequence"/>
</dbReference>
<dbReference type="InterPro" id="IPR000719">
    <property type="entry name" value="Prot_kinase_dom"/>
</dbReference>
<keyword evidence="5" id="KW-0418">Kinase</keyword>
<dbReference type="InterPro" id="IPR017441">
    <property type="entry name" value="Protein_kinase_ATP_BS"/>
</dbReference>
<dbReference type="EC" id="2.7.11.1" evidence="1"/>
<evidence type="ECO:0000256" key="5">
    <source>
        <dbReference type="ARBA" id="ARBA00022777"/>
    </source>
</evidence>
<accession>A0A919U5D6</accession>
<evidence type="ECO:0000256" key="1">
    <source>
        <dbReference type="ARBA" id="ARBA00012513"/>
    </source>
</evidence>
<feature type="domain" description="Protein kinase" evidence="9">
    <location>
        <begin position="4"/>
        <end position="258"/>
    </location>
</feature>
<dbReference type="EMBL" id="BONQ01000021">
    <property type="protein sequence ID" value="GIG43149.1"/>
    <property type="molecule type" value="Genomic_DNA"/>
</dbReference>
<protein>
    <recommendedName>
        <fullName evidence="1">non-specific serine/threonine protein kinase</fullName>
        <ecNumber evidence="1">2.7.11.1</ecNumber>
    </recommendedName>
</protein>
<dbReference type="RefSeq" id="WP_203845029.1">
    <property type="nucleotide sequence ID" value="NZ_BAAAVW010000049.1"/>
</dbReference>
<sequence length="387" mass="39042">MERYRLIEQLGVGGMSVVWRAHDEVLGRPVAVKQLAAAADPRSHRRIQAEARAAARLSHPHIAAVFDFGHTAGGAPFVVMELVEGESLEERMIRSGGPLQVTEALRIAAQLGSALAAVHARGLVHHDVKPANVMLTTDGAKLVDFGISAIAGDDTDQLLGTPAYLAPERIRGIPPSAATDVYALGVVLYRMLAGALPWPGTTTEELLHAHRKLAPAPLPAPVSAALPEGVADALRRCLAKAPGNRPSAADLATVFTTLPATRRIAVRPGSAARLLHDITLGGSVKRRGTVAAAAVLVLGLGAAGAAAQDRDPVAAWTPASTPASTPAGPQTVTDPTSPPTGPATHAVSAPAADPAGGAAAGGPGGGPGGPGGPKDGKGKGKSKKSGG</sequence>